<dbReference type="SUPFAM" id="SSF55486">
    <property type="entry name" value="Metalloproteases ('zincins'), catalytic domain"/>
    <property type="match status" value="1"/>
</dbReference>
<sequence length="1114" mass="135653">MKTNKHLYHLKKCNHSNGRVKPLMNKVYMLILSLKPSLKYYGYCEIYFLKTSNKGKKIKLYFNDKYIKILKIYLIYPLKYVNEIKKKYIKKGDNCFYTIFSNYLNLKGLYRLIVYFYYESVEEKIEGIYVSESKKNINEEIKLITTDIHNLKKKKKKKKYIVKCSSFKTTWNYFYFRKNYKLVRFEFNGLKFKHNNNYSYINTFCELFYLPTIFPCLNYNIHKIKFKLYVSFQVTLNNKTKCVEKYLHFYKHLENSSEETKNYFNLSLTNLSKSCKNNTKKKYDIDIINPSHLVISNSKLKKVYYSNKKIWKNYFSFSLHKKCHLEHWDKTVALPSQVMHNILPNVKKIKKREKGPQKITKITKIKYALCLHNNNNRNIEHRINTKKEKGYITYEFFKTKNKILNYTFCLFVGLYNKVHLKIKGIPIYIYIEKNNENKQNEYSFFINILKSVLLILMKINICLKKKIIDNNFLQFIILNKYKYVGEENHNCLTFLSTFIKINLSNNNFYKILSVIKIIVHEIFHILWGNCIYIKDEKYLWCKEGLTRFYELIYTKLIFKKIKTYIYTHTCINYSNSLLQIYNILQYYFYILIIDTLNIYNHTLQPSNSSVYKNNKIKKNKQKMGNNYNSNYKYNINSFKKSTFYERDIHHFYNPLTYNKGMNIFKIITILCTPYFSIIIKLLYYNFYNHYINKKKLFTFINFFYFIFRIKPFFFNYKKKIKIINNQNKRINNFFQSCTPVYKNKLSKFFKIKIKYKKKLPRYNNKYVFFQNFYSPFLKLSFKKLYKIYCNQISKFHLNCKDISVKKCNTIFEDIRIMRQKEKLYFTTLNIKYIKKNINIKYIKKIKCLNNILKNYINIVGPPKLFIKYIKNKNKLLIRQKHYYYDNYAQKIKETNNLFKIPFIFKFNNKTYKILITKKSTLVDLYLLWNENNEECKTTTIEIDYQNKINFFNICFKNNCYFSYHFVDINSFSLIINSIKNNKCSENDIFYIVVNIILHLLVPVKSLQHAKYLNYLVCKQIFLVYKALKVNSMKCNKTRNITAIFCIEFFKCYMHFSQYFRDIENQKLKLMIRKELINSTFFGEVDKDVEFLFKDFINYLSKIFYLFKESISLLQ</sequence>
<dbReference type="RefSeq" id="XP_022813647.1">
    <property type="nucleotide sequence ID" value="XM_022957188.1"/>
</dbReference>
<keyword evidence="3" id="KW-0645">Protease</keyword>
<dbReference type="EMBL" id="LM993667">
    <property type="protein sequence ID" value="VTZ80781.1"/>
    <property type="molecule type" value="Genomic_DNA"/>
</dbReference>
<reference evidence="3" key="3">
    <citation type="submission" date="2014-05" db="EMBL/GenBank/DDBJ databases">
        <authorList>
            <person name="Aslett A.Martin."/>
            <person name="De Silva Nishadi"/>
        </authorList>
    </citation>
    <scope>NUCLEOTIDE SEQUENCE</scope>
    <source>
        <strain evidence="3">YM</strain>
    </source>
</reference>
<protein>
    <submittedName>
        <fullName evidence="3">M1-family alanyl aminopeptidase, putative</fullName>
    </submittedName>
</protein>
<dbReference type="VEuPathDB" id="PlasmoDB:PY17X_1340300"/>
<feature type="domain" description="Peptidase M1 membrane alanine aminopeptidase" evidence="2">
    <location>
        <begin position="473"/>
        <end position="562"/>
    </location>
</feature>
<dbReference type="InterPro" id="IPR027268">
    <property type="entry name" value="Peptidase_M4/M1_CTD_sf"/>
</dbReference>
<evidence type="ECO:0000313" key="6">
    <source>
        <dbReference type="Proteomes" id="UP000072904"/>
    </source>
</evidence>
<keyword evidence="3" id="KW-0031">Aminopeptidase</keyword>
<dbReference type="KEGG" id="pyo:PY17X_1340300"/>
<dbReference type="OrthoDB" id="79562at2759"/>
<accession>A0A077Y9L4</accession>
<dbReference type="GO" id="GO:0008237">
    <property type="term" value="F:metallopeptidase activity"/>
    <property type="evidence" value="ECO:0007669"/>
    <property type="project" value="InterPro"/>
</dbReference>
<organism evidence="3 6">
    <name type="scientific">Plasmodium yoelii</name>
    <dbReference type="NCBI Taxonomy" id="5861"/>
    <lineage>
        <taxon>Eukaryota</taxon>
        <taxon>Sar</taxon>
        <taxon>Alveolata</taxon>
        <taxon>Apicomplexa</taxon>
        <taxon>Aconoidasida</taxon>
        <taxon>Haemosporida</taxon>
        <taxon>Plasmodiidae</taxon>
        <taxon>Plasmodium</taxon>
        <taxon>Plasmodium (Vinckeia)</taxon>
    </lineage>
</organism>
<dbReference type="Proteomes" id="UP000072874">
    <property type="component" value="Chromosome 13"/>
</dbReference>
<dbReference type="OMA" id="YINTFCE"/>
<feature type="transmembrane region" description="Helical" evidence="1">
    <location>
        <begin position="663"/>
        <end position="684"/>
    </location>
</feature>
<evidence type="ECO:0000259" key="2">
    <source>
        <dbReference type="Pfam" id="PF01433"/>
    </source>
</evidence>
<dbReference type="AlphaFoldDB" id="A0A077Y9L4"/>
<dbReference type="VEuPathDB" id="PlasmoDB:PYYM_1337300"/>
<keyword evidence="1" id="KW-1133">Transmembrane helix</keyword>
<dbReference type="GO" id="GO:0008270">
    <property type="term" value="F:zinc ion binding"/>
    <property type="evidence" value="ECO:0007669"/>
    <property type="project" value="InterPro"/>
</dbReference>
<dbReference type="Proteomes" id="UP000072904">
    <property type="component" value="Chromosome 13"/>
</dbReference>
<reference evidence="4" key="4">
    <citation type="submission" date="2019-05" db="EMBL/GenBank/DDBJ databases">
        <authorList>
            <consortium name="Pathogen Informatics"/>
        </authorList>
    </citation>
    <scope>NUCLEOTIDE SEQUENCE</scope>
    <source>
        <strain evidence="4">17X</strain>
    </source>
</reference>
<dbReference type="VEuPathDB" id="PlasmoDB:Py17XNL_001303260"/>
<proteinExistence type="predicted"/>
<gene>
    <name evidence="4" type="ORF">PY17X_1340300</name>
    <name evidence="3" type="ORF">PYYM_1337300</name>
</gene>
<dbReference type="VEuPathDB" id="PlasmoDB:PY05897"/>
<keyword evidence="3" id="KW-0378">Hydrolase</keyword>
<feature type="transmembrane region" description="Helical" evidence="1">
    <location>
        <begin position="696"/>
        <end position="716"/>
    </location>
</feature>
<reference evidence="5 6" key="1">
    <citation type="journal article" date="2014" name="BMC Biol.">
        <title>A comprehensive evaluation of rodent malaria parasite genomes and gene expression.</title>
        <authorList>
            <person name="Otto T.D."/>
            <person name="Bohme U."/>
            <person name="Jackson A.P."/>
            <person name="Hunt M."/>
            <person name="Franke-Fayard B."/>
            <person name="Hoeijmakers W.A."/>
            <person name="Religa A.A."/>
            <person name="Robertson L."/>
            <person name="Sanders M."/>
            <person name="Ogun S.A."/>
            <person name="Cunningham D."/>
            <person name="Erhart A."/>
            <person name="Billker O."/>
            <person name="Khan S.M."/>
            <person name="Stunnenberg H.G."/>
            <person name="Langhorne J."/>
            <person name="Holder A.A."/>
            <person name="Waters A.P."/>
            <person name="Newbold C.I."/>
            <person name="Pain A."/>
            <person name="Berriman M."/>
            <person name="Janse C.J."/>
        </authorList>
    </citation>
    <scope>NUCLEOTIDE SEQUENCE [LARGE SCALE GENOMIC DNA]</scope>
    <source>
        <strain evidence="4 5">17X</strain>
        <strain evidence="3 6">YM</strain>
    </source>
</reference>
<keyword evidence="1" id="KW-0812">Transmembrane</keyword>
<name>A0A077Y9L4_PLAYE</name>
<evidence type="ECO:0000256" key="1">
    <source>
        <dbReference type="SAM" id="Phobius"/>
    </source>
</evidence>
<evidence type="ECO:0000313" key="4">
    <source>
        <dbReference type="EMBL" id="VTZ80781.1"/>
    </source>
</evidence>
<evidence type="ECO:0000313" key="5">
    <source>
        <dbReference type="Proteomes" id="UP000072874"/>
    </source>
</evidence>
<dbReference type="Pfam" id="PF01433">
    <property type="entry name" value="Peptidase_M1"/>
    <property type="match status" value="1"/>
</dbReference>
<evidence type="ECO:0000313" key="3">
    <source>
        <dbReference type="EMBL" id="CDU20023.1"/>
    </source>
</evidence>
<dbReference type="InterPro" id="IPR014782">
    <property type="entry name" value="Peptidase_M1_dom"/>
</dbReference>
<dbReference type="GeneID" id="3791777"/>
<dbReference type="EMBL" id="LK934641">
    <property type="protein sequence ID" value="CDU20023.1"/>
    <property type="molecule type" value="Genomic_DNA"/>
</dbReference>
<dbReference type="GO" id="GO:0004177">
    <property type="term" value="F:aminopeptidase activity"/>
    <property type="evidence" value="ECO:0007669"/>
    <property type="project" value="UniProtKB-KW"/>
</dbReference>
<reference evidence="4" key="2">
    <citation type="submission" date="2014-05" db="EMBL/GenBank/DDBJ databases">
        <authorList>
            <person name="Aslett M.A."/>
            <person name="De Silva N."/>
        </authorList>
    </citation>
    <scope>NUCLEOTIDE SEQUENCE</scope>
    <source>
        <strain evidence="4">17X</strain>
    </source>
</reference>
<keyword evidence="1" id="KW-0472">Membrane</keyword>
<dbReference type="Gene3D" id="1.10.390.10">
    <property type="entry name" value="Neutral Protease Domain 2"/>
    <property type="match status" value="1"/>
</dbReference>